<organism evidence="3 4">
    <name type="scientific">Deinococcus xianganensis</name>
    <dbReference type="NCBI Taxonomy" id="1507289"/>
    <lineage>
        <taxon>Bacteria</taxon>
        <taxon>Thermotogati</taxon>
        <taxon>Deinococcota</taxon>
        <taxon>Deinococci</taxon>
        <taxon>Deinococcales</taxon>
        <taxon>Deinococcaceae</taxon>
        <taxon>Deinococcus</taxon>
    </lineage>
</organism>
<feature type="region of interest" description="Disordered" evidence="1">
    <location>
        <begin position="24"/>
        <end position="71"/>
    </location>
</feature>
<keyword evidence="2" id="KW-0732">Signal</keyword>
<evidence type="ECO:0000313" key="3">
    <source>
        <dbReference type="EMBL" id="MXV20783.1"/>
    </source>
</evidence>
<dbReference type="AlphaFoldDB" id="A0A6I4YUJ5"/>
<proteinExistence type="predicted"/>
<sequence length="71" mass="6945">MKKFMPLMLTVGLLTAVLAPVAAAETTTTTTSTTTASSTSPSTQSTMPASGTSRGGTVSLMSDGVGPCSGC</sequence>
<comment type="caution">
    <text evidence="3">The sequence shown here is derived from an EMBL/GenBank/DDBJ whole genome shotgun (WGS) entry which is preliminary data.</text>
</comment>
<protein>
    <submittedName>
        <fullName evidence="3">Uncharacterized protein</fullName>
    </submittedName>
</protein>
<evidence type="ECO:0000256" key="1">
    <source>
        <dbReference type="SAM" id="MobiDB-lite"/>
    </source>
</evidence>
<dbReference type="RefSeq" id="WP_160980562.1">
    <property type="nucleotide sequence ID" value="NZ_WVHK01000058.1"/>
</dbReference>
<name>A0A6I4YUJ5_9DEIO</name>
<gene>
    <name evidence="3" type="ORF">GLX28_14185</name>
</gene>
<dbReference type="Proteomes" id="UP000430519">
    <property type="component" value="Unassembled WGS sequence"/>
</dbReference>
<reference evidence="3 4" key="1">
    <citation type="submission" date="2019-11" db="EMBL/GenBank/DDBJ databases">
        <title>Genome sequence of Deinococcus xianganensis Y35, AI-2 producing algicidal bacterium, isolated from lake water.</title>
        <authorList>
            <person name="Li Y."/>
        </authorList>
    </citation>
    <scope>NUCLEOTIDE SEQUENCE [LARGE SCALE GENOMIC DNA]</scope>
    <source>
        <strain evidence="3 4">Y35</strain>
    </source>
</reference>
<feature type="signal peptide" evidence="2">
    <location>
        <begin position="1"/>
        <end position="24"/>
    </location>
</feature>
<dbReference type="EMBL" id="WVHK01000058">
    <property type="protein sequence ID" value="MXV20783.1"/>
    <property type="molecule type" value="Genomic_DNA"/>
</dbReference>
<keyword evidence="4" id="KW-1185">Reference proteome</keyword>
<feature type="chain" id="PRO_5026128054" evidence="2">
    <location>
        <begin position="25"/>
        <end position="71"/>
    </location>
</feature>
<feature type="compositionally biased region" description="Low complexity" evidence="1">
    <location>
        <begin position="24"/>
        <end position="50"/>
    </location>
</feature>
<feature type="compositionally biased region" description="Polar residues" evidence="1">
    <location>
        <begin position="51"/>
        <end position="60"/>
    </location>
</feature>
<accession>A0A6I4YUJ5</accession>
<evidence type="ECO:0000256" key="2">
    <source>
        <dbReference type="SAM" id="SignalP"/>
    </source>
</evidence>
<evidence type="ECO:0000313" key="4">
    <source>
        <dbReference type="Proteomes" id="UP000430519"/>
    </source>
</evidence>